<dbReference type="Proteomes" id="UP000600139">
    <property type="component" value="Unassembled WGS sequence"/>
</dbReference>
<keyword evidence="3" id="KW-1185">Reference proteome</keyword>
<dbReference type="PANTHER" id="PTHR22916:SF3">
    <property type="entry name" value="UDP-GLCNAC:BETAGAL BETA-1,3-N-ACETYLGLUCOSAMINYLTRANSFERASE-LIKE PROTEIN 1"/>
    <property type="match status" value="1"/>
</dbReference>
<gene>
    <name evidence="2" type="ORF">JIN84_16035</name>
</gene>
<reference evidence="2" key="1">
    <citation type="submission" date="2021-01" db="EMBL/GenBank/DDBJ databases">
        <title>Modified the classification status of verrucomicrobia.</title>
        <authorList>
            <person name="Feng X."/>
        </authorList>
    </citation>
    <scope>NUCLEOTIDE SEQUENCE</scope>
    <source>
        <strain evidence="2">JCM 18052</strain>
    </source>
</reference>
<dbReference type="RefSeq" id="WP_200352084.1">
    <property type="nucleotide sequence ID" value="NZ_BAABHZ010000001.1"/>
</dbReference>
<dbReference type="AlphaFoldDB" id="A0A934VCG3"/>
<evidence type="ECO:0000259" key="1">
    <source>
        <dbReference type="Pfam" id="PF00535"/>
    </source>
</evidence>
<dbReference type="InterPro" id="IPR029044">
    <property type="entry name" value="Nucleotide-diphossugar_trans"/>
</dbReference>
<organism evidence="2 3">
    <name type="scientific">Luteolibacter yonseiensis</name>
    <dbReference type="NCBI Taxonomy" id="1144680"/>
    <lineage>
        <taxon>Bacteria</taxon>
        <taxon>Pseudomonadati</taxon>
        <taxon>Verrucomicrobiota</taxon>
        <taxon>Verrucomicrobiia</taxon>
        <taxon>Verrucomicrobiales</taxon>
        <taxon>Verrucomicrobiaceae</taxon>
        <taxon>Luteolibacter</taxon>
    </lineage>
</organism>
<name>A0A934VCG3_9BACT</name>
<dbReference type="EMBL" id="JAENIK010000012">
    <property type="protein sequence ID" value="MBK1817130.1"/>
    <property type="molecule type" value="Genomic_DNA"/>
</dbReference>
<dbReference type="CDD" id="cd00761">
    <property type="entry name" value="Glyco_tranf_GTA_type"/>
    <property type="match status" value="1"/>
</dbReference>
<dbReference type="Gene3D" id="3.90.550.10">
    <property type="entry name" value="Spore Coat Polysaccharide Biosynthesis Protein SpsA, Chain A"/>
    <property type="match status" value="1"/>
</dbReference>
<comment type="caution">
    <text evidence="2">The sequence shown here is derived from an EMBL/GenBank/DDBJ whole genome shotgun (WGS) entry which is preliminary data.</text>
</comment>
<proteinExistence type="predicted"/>
<dbReference type="GO" id="GO:0016758">
    <property type="term" value="F:hexosyltransferase activity"/>
    <property type="evidence" value="ECO:0007669"/>
    <property type="project" value="UniProtKB-ARBA"/>
</dbReference>
<dbReference type="InterPro" id="IPR001173">
    <property type="entry name" value="Glyco_trans_2-like"/>
</dbReference>
<protein>
    <submittedName>
        <fullName evidence="2">Glycosyltransferase family 2 protein</fullName>
    </submittedName>
</protein>
<dbReference type="PANTHER" id="PTHR22916">
    <property type="entry name" value="GLYCOSYLTRANSFERASE"/>
    <property type="match status" value="1"/>
</dbReference>
<accession>A0A934VCG3</accession>
<feature type="domain" description="Glycosyltransferase 2-like" evidence="1">
    <location>
        <begin position="11"/>
        <end position="134"/>
    </location>
</feature>
<dbReference type="Pfam" id="PF00535">
    <property type="entry name" value="Glycos_transf_2"/>
    <property type="match status" value="1"/>
</dbReference>
<sequence length="293" mass="32811">MSSTSPKITCAILCYNYGRFLGQAIDSCLDQTLDASLYEVLVIDDGSTDETPEVCAAYGDRIRVSRTANQGFPASLGRAVTEARGEYVILLDADDYFLPDKLELFDAAFRNGAEFVVNGHEVITEDSPERVYGEGGQTSTIGFRKAPSLDVLPVNNELPFHIIGKAFGDKFIPAPLTIYRVHGESMTKRGGFRHAKYFADRFRECHLKCVELLDKPGWSAKRAELLKAAAHWRTEEVRERINSRIAERDRLKAFVCCITAGRVLADEGVGALRIWRTVARGILWSTGVHWRYR</sequence>
<evidence type="ECO:0000313" key="2">
    <source>
        <dbReference type="EMBL" id="MBK1817130.1"/>
    </source>
</evidence>
<dbReference type="SUPFAM" id="SSF53448">
    <property type="entry name" value="Nucleotide-diphospho-sugar transferases"/>
    <property type="match status" value="1"/>
</dbReference>
<evidence type="ECO:0000313" key="3">
    <source>
        <dbReference type="Proteomes" id="UP000600139"/>
    </source>
</evidence>